<accession>A0A3T0D601</accession>
<organism evidence="1 2">
    <name type="scientific">Caldicellulosiruptor changbaiensis</name>
    <dbReference type="NCBI Taxonomy" id="1222016"/>
    <lineage>
        <taxon>Bacteria</taxon>
        <taxon>Bacillati</taxon>
        <taxon>Bacillota</taxon>
        <taxon>Bacillota incertae sedis</taxon>
        <taxon>Caldicellulosiruptorales</taxon>
        <taxon>Caldicellulosiruptoraceae</taxon>
        <taxon>Caldicellulosiruptor</taxon>
    </lineage>
</organism>
<dbReference type="EMBL" id="CP034791">
    <property type="protein sequence ID" value="AZT90342.1"/>
    <property type="molecule type" value="Genomic_DNA"/>
</dbReference>
<reference evidence="1 2" key="1">
    <citation type="submission" date="2018-12" db="EMBL/GenBank/DDBJ databases">
        <title>Genome sequence from the cellulolytic species, Caldicellulosiruptor changbaiensis.</title>
        <authorList>
            <person name="Blumer-Schuette S.E."/>
            <person name="Mendoza C."/>
        </authorList>
    </citation>
    <scope>NUCLEOTIDE SEQUENCE [LARGE SCALE GENOMIC DNA]</scope>
    <source>
        <strain evidence="1 2">CBS-Z</strain>
    </source>
</reference>
<gene>
    <name evidence="1" type="ORF">ELD05_06630</name>
</gene>
<dbReference type="RefSeq" id="WP_127351812.1">
    <property type="nucleotide sequence ID" value="NZ_CP034791.1"/>
</dbReference>
<protein>
    <submittedName>
        <fullName evidence="1">Uncharacterized protein</fullName>
    </submittedName>
</protein>
<dbReference type="AlphaFoldDB" id="A0A3T0D601"/>
<name>A0A3T0D601_9FIRM</name>
<sequence>MQKIFRNSMVIFSLILIGSLVLLSISSKISHIKADTILNKHKPEDNSSERIHIIKNKKKFIADIISVLPVVEEKNINNSTVDSNISKVKAERQVHYKIIKAVLNEANHKSILGLASNKDIYSFVSEKVLKILFPKPTQDTYTCYYKVEPADPKQTVIWYKKGYFYFVYCFTDSYTINPADPYGDIKKMVLLVEKIKNKWIISDFSSNN</sequence>
<dbReference type="KEGG" id="ccha:ELD05_06630"/>
<keyword evidence="2" id="KW-1185">Reference proteome</keyword>
<evidence type="ECO:0000313" key="1">
    <source>
        <dbReference type="EMBL" id="AZT90342.1"/>
    </source>
</evidence>
<evidence type="ECO:0000313" key="2">
    <source>
        <dbReference type="Proteomes" id="UP000282930"/>
    </source>
</evidence>
<dbReference type="Proteomes" id="UP000282930">
    <property type="component" value="Chromosome"/>
</dbReference>
<proteinExistence type="predicted"/>